<dbReference type="Proteomes" id="UP000182800">
    <property type="component" value="Unassembled WGS sequence"/>
</dbReference>
<dbReference type="Gene3D" id="1.10.287.950">
    <property type="entry name" value="Methyl-accepting chemotaxis protein"/>
    <property type="match status" value="1"/>
</dbReference>
<dbReference type="PROSITE" id="PS50111">
    <property type="entry name" value="CHEMOTAXIS_TRANSDUC_2"/>
    <property type="match status" value="1"/>
</dbReference>
<keyword evidence="1 2" id="KW-0807">Transducer</keyword>
<gene>
    <name evidence="5" type="ORF">GA0071312_1903</name>
    <name evidence="4" type="ORF">HLUCCO17_11605</name>
</gene>
<evidence type="ECO:0000256" key="2">
    <source>
        <dbReference type="PROSITE-ProRule" id="PRU00284"/>
    </source>
</evidence>
<dbReference type="EMBL" id="LJSX01000017">
    <property type="protein sequence ID" value="KPQ10237.1"/>
    <property type="molecule type" value="Genomic_DNA"/>
</dbReference>
<accession>A0A0P7X5Q7</accession>
<protein>
    <submittedName>
        <fullName evidence="4 5">Methyl-accepting chemotaxis protein</fullName>
    </submittedName>
</protein>
<dbReference type="Gene3D" id="3.30.450.20">
    <property type="entry name" value="PAS domain"/>
    <property type="match status" value="1"/>
</dbReference>
<reference evidence="4 6" key="1">
    <citation type="submission" date="2015-09" db="EMBL/GenBank/DDBJ databases">
        <title>Identification and resolution of microdiversity through metagenomic sequencing of parallel consortia.</title>
        <authorList>
            <person name="Nelson W.C."/>
            <person name="Romine M.F."/>
            <person name="Lindemann S.R."/>
        </authorList>
    </citation>
    <scope>NUCLEOTIDE SEQUENCE [LARGE SCALE GENOMIC DNA]</scope>
    <source>
        <strain evidence="4">HL-109</strain>
    </source>
</reference>
<dbReference type="PATRIC" id="fig|1653334.4.peg.49"/>
<dbReference type="InterPro" id="IPR004089">
    <property type="entry name" value="MCPsignal_dom"/>
</dbReference>
<dbReference type="GO" id="GO:0007165">
    <property type="term" value="P:signal transduction"/>
    <property type="evidence" value="ECO:0007669"/>
    <property type="project" value="UniProtKB-KW"/>
</dbReference>
<dbReference type="PANTHER" id="PTHR32089">
    <property type="entry name" value="METHYL-ACCEPTING CHEMOTAXIS PROTEIN MCPB"/>
    <property type="match status" value="1"/>
</dbReference>
<organism evidence="4 6">
    <name type="scientific">Saliniramus fredricksonii</name>
    <dbReference type="NCBI Taxonomy" id="1653334"/>
    <lineage>
        <taxon>Bacteria</taxon>
        <taxon>Pseudomonadati</taxon>
        <taxon>Pseudomonadota</taxon>
        <taxon>Alphaproteobacteria</taxon>
        <taxon>Hyphomicrobiales</taxon>
        <taxon>Salinarimonadaceae</taxon>
        <taxon>Saliniramus</taxon>
    </lineage>
</organism>
<sequence>MAAVATKQGEEQQATSLNDIARVTGEVRGLAAEKTRRIQQVTGQMRILALNAMIEATRAGEYGRGFSVVAQEVRTVGSEIEGVAKELEAHLTQRILELQNQVESLADQAQGERLVDLSLNAIELIDRNLFERTCDVRWWATDSAVVDCAREPDEEAVAYACRRLGVILGAYTVYLDLWLCDLEGNVIANARPERYGVIGRNVGHEPWFASAAGLASGDDYAVGSVGRQKELDNGQVLTYCASVRENGEAHGRPLGVLAIHFDWEPQARAIVDGVRIAPDEREITRVLLVDSDHRIIAASDGEGILSERVNLRTANQRSGHYREADGTTVAFHATPGYETYAGLGWYGVIKRRPD</sequence>
<dbReference type="Proteomes" id="UP000050497">
    <property type="component" value="Unassembled WGS sequence"/>
</dbReference>
<dbReference type="AlphaFoldDB" id="A0A0P7X5Q7"/>
<proteinExistence type="predicted"/>
<name>A0A0P7X5Q7_9HYPH</name>
<comment type="caution">
    <text evidence="4">The sequence shown here is derived from an EMBL/GenBank/DDBJ whole genome shotgun (WGS) entry which is preliminary data.</text>
</comment>
<dbReference type="EMBL" id="FMBM01000002">
    <property type="protein sequence ID" value="SCC80973.1"/>
    <property type="molecule type" value="Genomic_DNA"/>
</dbReference>
<evidence type="ECO:0000256" key="1">
    <source>
        <dbReference type="ARBA" id="ARBA00023224"/>
    </source>
</evidence>
<evidence type="ECO:0000259" key="3">
    <source>
        <dbReference type="PROSITE" id="PS50111"/>
    </source>
</evidence>
<evidence type="ECO:0000313" key="6">
    <source>
        <dbReference type="Proteomes" id="UP000050497"/>
    </source>
</evidence>
<dbReference type="RefSeq" id="WP_074444771.1">
    <property type="nucleotide sequence ID" value="NZ_FMBM01000002.1"/>
</dbReference>
<keyword evidence="7" id="KW-1185">Reference proteome</keyword>
<evidence type="ECO:0000313" key="7">
    <source>
        <dbReference type="Proteomes" id="UP000182800"/>
    </source>
</evidence>
<dbReference type="OrthoDB" id="9814866at2"/>
<evidence type="ECO:0000313" key="4">
    <source>
        <dbReference type="EMBL" id="KPQ10237.1"/>
    </source>
</evidence>
<dbReference type="STRING" id="1653334.GA0071312_1903"/>
<dbReference type="GO" id="GO:0016020">
    <property type="term" value="C:membrane"/>
    <property type="evidence" value="ECO:0007669"/>
    <property type="project" value="InterPro"/>
</dbReference>
<feature type="domain" description="Methyl-accepting transducer" evidence="3">
    <location>
        <begin position="38"/>
        <end position="89"/>
    </location>
</feature>
<reference evidence="5 7" key="2">
    <citation type="submission" date="2016-08" db="EMBL/GenBank/DDBJ databases">
        <authorList>
            <person name="Varghese N."/>
            <person name="Submissions Spin"/>
        </authorList>
    </citation>
    <scope>NUCLEOTIDE SEQUENCE [LARGE SCALE GENOMIC DNA]</scope>
    <source>
        <strain evidence="5 7">HL-109</strain>
    </source>
</reference>
<dbReference type="Pfam" id="PF00015">
    <property type="entry name" value="MCPsignal"/>
    <property type="match status" value="1"/>
</dbReference>
<evidence type="ECO:0000313" key="5">
    <source>
        <dbReference type="EMBL" id="SCC80973.1"/>
    </source>
</evidence>
<dbReference type="PANTHER" id="PTHR32089:SF112">
    <property type="entry name" value="LYSOZYME-LIKE PROTEIN-RELATED"/>
    <property type="match status" value="1"/>
</dbReference>
<dbReference type="SUPFAM" id="SSF58104">
    <property type="entry name" value="Methyl-accepting chemotaxis protein (MCP) signaling domain"/>
    <property type="match status" value="1"/>
</dbReference>